<comment type="caution">
    <text evidence="1">The sequence shown here is derived from an EMBL/GenBank/DDBJ whole genome shotgun (WGS) entry which is preliminary data.</text>
</comment>
<reference evidence="1 2" key="1">
    <citation type="submission" date="2017-08" db="EMBL/GenBank/DDBJ databases">
        <title>Harnessing the power of phylogenomics to disentangle the directionality and signatures of interkingdom host jumping in the parasitic fungal genus Tolypocladium.</title>
        <authorList>
            <person name="Quandt C.A."/>
            <person name="Patterson W."/>
            <person name="Spatafora J.W."/>
        </authorList>
    </citation>
    <scope>NUCLEOTIDE SEQUENCE [LARGE SCALE GENOMIC DNA]</scope>
    <source>
        <strain evidence="1 2">CBS 113982</strain>
    </source>
</reference>
<proteinExistence type="predicted"/>
<name>A0A2K3QKA6_9HYPO</name>
<dbReference type="STRING" id="45235.A0A2K3QKA6"/>
<gene>
    <name evidence="1" type="ORF">TCAP_02114</name>
</gene>
<accession>A0A2K3QKA6</accession>
<dbReference type="OrthoDB" id="4961484at2759"/>
<evidence type="ECO:0000313" key="2">
    <source>
        <dbReference type="Proteomes" id="UP000236621"/>
    </source>
</evidence>
<protein>
    <submittedName>
        <fullName evidence="1">Uncharacterized protein</fullName>
    </submittedName>
</protein>
<dbReference type="EMBL" id="NRSZ01000323">
    <property type="protein sequence ID" value="PNY27968.1"/>
    <property type="molecule type" value="Genomic_DNA"/>
</dbReference>
<dbReference type="AlphaFoldDB" id="A0A2K3QKA6"/>
<organism evidence="1 2">
    <name type="scientific">Tolypocladium capitatum</name>
    <dbReference type="NCBI Taxonomy" id="45235"/>
    <lineage>
        <taxon>Eukaryota</taxon>
        <taxon>Fungi</taxon>
        <taxon>Dikarya</taxon>
        <taxon>Ascomycota</taxon>
        <taxon>Pezizomycotina</taxon>
        <taxon>Sordariomycetes</taxon>
        <taxon>Hypocreomycetidae</taxon>
        <taxon>Hypocreales</taxon>
        <taxon>Ophiocordycipitaceae</taxon>
        <taxon>Tolypocladium</taxon>
    </lineage>
</organism>
<sequence length="161" mass="18225">MDQLPLRPDFIEMSRGFHRLGDQFERVGNLPVVDDGGRVLQTLERVMARLDQIQLEQRQGFARFQSALEGLSKENAARDRNQHIALENSVLVQGDGQLKPLLSLSTTEAIDRFPSMVDDVNGLPSAEVNRILTELKLDTDGDVRQRRRRLLIACGVRHRAI</sequence>
<dbReference type="Proteomes" id="UP000236621">
    <property type="component" value="Unassembled WGS sequence"/>
</dbReference>
<keyword evidence="2" id="KW-1185">Reference proteome</keyword>
<evidence type="ECO:0000313" key="1">
    <source>
        <dbReference type="EMBL" id="PNY27968.1"/>
    </source>
</evidence>